<dbReference type="AlphaFoldDB" id="T1GU24"/>
<dbReference type="EMBL" id="CAQQ02017221">
    <property type="status" value="NOT_ANNOTATED_CDS"/>
    <property type="molecule type" value="Genomic_DNA"/>
</dbReference>
<dbReference type="Proteomes" id="UP000015102">
    <property type="component" value="Unassembled WGS sequence"/>
</dbReference>
<dbReference type="EMBL" id="CAQQ02017220">
    <property type="status" value="NOT_ANNOTATED_CDS"/>
    <property type="molecule type" value="Genomic_DNA"/>
</dbReference>
<dbReference type="PANTHER" id="PTHR21261">
    <property type="entry name" value="BEAT PROTEIN"/>
    <property type="match status" value="1"/>
</dbReference>
<dbReference type="EMBL" id="CAQQ02017222">
    <property type="status" value="NOT_ANNOTATED_CDS"/>
    <property type="molecule type" value="Genomic_DNA"/>
</dbReference>
<evidence type="ECO:0000313" key="1">
    <source>
        <dbReference type="EnsemblMetazoa" id="MESCA007224-PA"/>
    </source>
</evidence>
<protein>
    <recommendedName>
        <fullName evidence="3">Ig-like domain-containing protein</fullName>
    </recommendedName>
</protein>
<dbReference type="EMBL" id="CAQQ02017218">
    <property type="status" value="NOT_ANNOTATED_CDS"/>
    <property type="molecule type" value="Genomic_DNA"/>
</dbReference>
<dbReference type="InterPro" id="IPR013783">
    <property type="entry name" value="Ig-like_fold"/>
</dbReference>
<dbReference type="Gene3D" id="2.60.40.10">
    <property type="entry name" value="Immunoglobulins"/>
    <property type="match status" value="1"/>
</dbReference>
<dbReference type="PANTHER" id="PTHR21261:SF8">
    <property type="entry name" value="BEATEN PATH IA, ISOFORM B-RELATED"/>
    <property type="match status" value="1"/>
</dbReference>
<reference evidence="1" key="2">
    <citation type="submission" date="2015-06" db="UniProtKB">
        <authorList>
            <consortium name="EnsemblMetazoa"/>
        </authorList>
    </citation>
    <scope>IDENTIFICATION</scope>
</reference>
<dbReference type="GO" id="GO:0008045">
    <property type="term" value="P:motor neuron axon guidance"/>
    <property type="evidence" value="ECO:0007669"/>
    <property type="project" value="TreeGrafter"/>
</dbReference>
<dbReference type="HOGENOM" id="CLU_3002471_0_0_1"/>
<proteinExistence type="predicted"/>
<dbReference type="STRING" id="36166.T1GU24"/>
<dbReference type="EMBL" id="CAQQ02017217">
    <property type="status" value="NOT_ANNOTATED_CDS"/>
    <property type="molecule type" value="Genomic_DNA"/>
</dbReference>
<dbReference type="EMBL" id="CAQQ02017219">
    <property type="status" value="NOT_ANNOTATED_CDS"/>
    <property type="molecule type" value="Genomic_DNA"/>
</dbReference>
<keyword evidence="2" id="KW-1185">Reference proteome</keyword>
<reference evidence="2" key="1">
    <citation type="submission" date="2013-02" db="EMBL/GenBank/DDBJ databases">
        <authorList>
            <person name="Hughes D."/>
        </authorList>
    </citation>
    <scope>NUCLEOTIDE SEQUENCE</scope>
    <source>
        <strain>Durham</strain>
        <strain evidence="2">NC isolate 2 -- Noor lab</strain>
    </source>
</reference>
<accession>T1GU24</accession>
<sequence length="57" mass="6098">MKIFQIPGTKVVRHSSNESQVTLDSVQMATSGKYSCEVSADAPSFHTLISAGELDVV</sequence>
<name>T1GU24_MEGSC</name>
<evidence type="ECO:0000313" key="2">
    <source>
        <dbReference type="Proteomes" id="UP000015102"/>
    </source>
</evidence>
<evidence type="ECO:0008006" key="3">
    <source>
        <dbReference type="Google" id="ProtNLM"/>
    </source>
</evidence>
<organism evidence="1 2">
    <name type="scientific">Megaselia scalaris</name>
    <name type="common">Humpbacked fly</name>
    <name type="synonym">Phora scalaris</name>
    <dbReference type="NCBI Taxonomy" id="36166"/>
    <lineage>
        <taxon>Eukaryota</taxon>
        <taxon>Metazoa</taxon>
        <taxon>Ecdysozoa</taxon>
        <taxon>Arthropoda</taxon>
        <taxon>Hexapoda</taxon>
        <taxon>Insecta</taxon>
        <taxon>Pterygota</taxon>
        <taxon>Neoptera</taxon>
        <taxon>Endopterygota</taxon>
        <taxon>Diptera</taxon>
        <taxon>Brachycera</taxon>
        <taxon>Muscomorpha</taxon>
        <taxon>Platypezoidea</taxon>
        <taxon>Phoridae</taxon>
        <taxon>Megaseliini</taxon>
        <taxon>Megaselia</taxon>
    </lineage>
</organism>
<dbReference type="EnsemblMetazoa" id="MESCA007224-RA">
    <property type="protein sequence ID" value="MESCA007224-PA"/>
    <property type="gene ID" value="MESCA007224"/>
</dbReference>